<keyword evidence="1" id="KW-0805">Transcription regulation</keyword>
<dbReference type="SUPFAM" id="SSF46955">
    <property type="entry name" value="Putative DNA-binding domain"/>
    <property type="match status" value="1"/>
</dbReference>
<dbReference type="RefSeq" id="WP_182214204.1">
    <property type="nucleotide sequence ID" value="NZ_JACEZS010000002.1"/>
</dbReference>
<organism evidence="5 6">
    <name type="scientific">Rugamonas fusca</name>
    <dbReference type="NCBI Taxonomy" id="2758568"/>
    <lineage>
        <taxon>Bacteria</taxon>
        <taxon>Pseudomonadati</taxon>
        <taxon>Pseudomonadota</taxon>
        <taxon>Betaproteobacteria</taxon>
        <taxon>Burkholderiales</taxon>
        <taxon>Oxalobacteraceae</taxon>
        <taxon>Telluria group</taxon>
        <taxon>Rugamonas</taxon>
    </lineage>
</organism>
<keyword evidence="3" id="KW-0804">Transcription</keyword>
<dbReference type="EMBL" id="JACEZS010000002">
    <property type="protein sequence ID" value="MBA5604461.1"/>
    <property type="molecule type" value="Genomic_DNA"/>
</dbReference>
<dbReference type="PROSITE" id="PS50937">
    <property type="entry name" value="HTH_MERR_2"/>
    <property type="match status" value="1"/>
</dbReference>
<dbReference type="Proteomes" id="UP000566711">
    <property type="component" value="Unassembled WGS sequence"/>
</dbReference>
<accession>A0A7W2I5I0</accession>
<dbReference type="SMART" id="SM00422">
    <property type="entry name" value="HTH_MERR"/>
    <property type="match status" value="1"/>
</dbReference>
<dbReference type="Pfam" id="PF13411">
    <property type="entry name" value="MerR_1"/>
    <property type="match status" value="1"/>
</dbReference>
<dbReference type="InterPro" id="IPR009061">
    <property type="entry name" value="DNA-bd_dom_put_sf"/>
</dbReference>
<evidence type="ECO:0000256" key="3">
    <source>
        <dbReference type="ARBA" id="ARBA00023163"/>
    </source>
</evidence>
<dbReference type="AlphaFoldDB" id="A0A7W2I5I0"/>
<dbReference type="GO" id="GO:0003700">
    <property type="term" value="F:DNA-binding transcription factor activity"/>
    <property type="evidence" value="ECO:0007669"/>
    <property type="project" value="InterPro"/>
</dbReference>
<dbReference type="InterPro" id="IPR047057">
    <property type="entry name" value="MerR_fam"/>
</dbReference>
<dbReference type="PANTHER" id="PTHR30204:SF94">
    <property type="entry name" value="HEAVY METAL-DEPENDENT TRANSCRIPTIONAL REGULATOR HI_0293-RELATED"/>
    <property type="match status" value="1"/>
</dbReference>
<dbReference type="Gene3D" id="1.10.1660.10">
    <property type="match status" value="1"/>
</dbReference>
<sequence>MKIGELAQRSGMAASTIRFYESKGLLKAANRQSNGYRDYPVEAVGVLAIINEAQQAGFSLDEIKQVLPPDCASWRHDALLMALEKKIAEIESLEVRLARNKSHLRALISLIASAPEEMDCKDNQARVLAGMGIAPSVETPGRARSV</sequence>
<reference evidence="5 6" key="1">
    <citation type="submission" date="2020-07" db="EMBL/GenBank/DDBJ databases">
        <title>Novel species isolated from subtropical streams in China.</title>
        <authorList>
            <person name="Lu H."/>
        </authorList>
    </citation>
    <scope>NUCLEOTIDE SEQUENCE [LARGE SCALE GENOMIC DNA]</scope>
    <source>
        <strain evidence="5 6">FT3S</strain>
    </source>
</reference>
<evidence type="ECO:0000313" key="5">
    <source>
        <dbReference type="EMBL" id="MBA5604461.1"/>
    </source>
</evidence>
<dbReference type="PANTHER" id="PTHR30204">
    <property type="entry name" value="REDOX-CYCLING DRUG-SENSING TRANSCRIPTIONAL ACTIVATOR SOXR"/>
    <property type="match status" value="1"/>
</dbReference>
<keyword evidence="6" id="KW-1185">Reference proteome</keyword>
<gene>
    <name evidence="5" type="ORF">H3H36_03685</name>
</gene>
<proteinExistence type="predicted"/>
<dbReference type="PRINTS" id="PR00040">
    <property type="entry name" value="HTHMERR"/>
</dbReference>
<protein>
    <submittedName>
        <fullName evidence="5">MerR family transcriptional regulator</fullName>
    </submittedName>
</protein>
<evidence type="ECO:0000256" key="1">
    <source>
        <dbReference type="ARBA" id="ARBA00023015"/>
    </source>
</evidence>
<name>A0A7W2I5I0_9BURK</name>
<dbReference type="InterPro" id="IPR000551">
    <property type="entry name" value="MerR-type_HTH_dom"/>
</dbReference>
<evidence type="ECO:0000259" key="4">
    <source>
        <dbReference type="PROSITE" id="PS50937"/>
    </source>
</evidence>
<keyword evidence="2" id="KW-0238">DNA-binding</keyword>
<evidence type="ECO:0000313" key="6">
    <source>
        <dbReference type="Proteomes" id="UP000566711"/>
    </source>
</evidence>
<feature type="domain" description="HTH merR-type" evidence="4">
    <location>
        <begin position="1"/>
        <end position="69"/>
    </location>
</feature>
<evidence type="ECO:0000256" key="2">
    <source>
        <dbReference type="ARBA" id="ARBA00023125"/>
    </source>
</evidence>
<comment type="caution">
    <text evidence="5">The sequence shown here is derived from an EMBL/GenBank/DDBJ whole genome shotgun (WGS) entry which is preliminary data.</text>
</comment>
<dbReference type="GO" id="GO:0003677">
    <property type="term" value="F:DNA binding"/>
    <property type="evidence" value="ECO:0007669"/>
    <property type="project" value="UniProtKB-KW"/>
</dbReference>